<organism evidence="1">
    <name type="scientific">Arundo donax</name>
    <name type="common">Giant reed</name>
    <name type="synonym">Donax arundinaceus</name>
    <dbReference type="NCBI Taxonomy" id="35708"/>
    <lineage>
        <taxon>Eukaryota</taxon>
        <taxon>Viridiplantae</taxon>
        <taxon>Streptophyta</taxon>
        <taxon>Embryophyta</taxon>
        <taxon>Tracheophyta</taxon>
        <taxon>Spermatophyta</taxon>
        <taxon>Magnoliopsida</taxon>
        <taxon>Liliopsida</taxon>
        <taxon>Poales</taxon>
        <taxon>Poaceae</taxon>
        <taxon>PACMAD clade</taxon>
        <taxon>Arundinoideae</taxon>
        <taxon>Arundineae</taxon>
        <taxon>Arundo</taxon>
    </lineage>
</organism>
<dbReference type="EMBL" id="GBRH01224149">
    <property type="protein sequence ID" value="JAD73746.1"/>
    <property type="molecule type" value="Transcribed_RNA"/>
</dbReference>
<reference evidence="1" key="1">
    <citation type="submission" date="2014-09" db="EMBL/GenBank/DDBJ databases">
        <authorList>
            <person name="Magalhaes I.L.F."/>
            <person name="Oliveira U."/>
            <person name="Santos F.R."/>
            <person name="Vidigal T.H.D.A."/>
            <person name="Brescovit A.D."/>
            <person name="Santos A.J."/>
        </authorList>
    </citation>
    <scope>NUCLEOTIDE SEQUENCE</scope>
    <source>
        <tissue evidence="1">Shoot tissue taken approximately 20 cm above the soil surface</tissue>
    </source>
</reference>
<sequence>MILNRWKCLDVA</sequence>
<accession>A0A0A9CDT6</accession>
<name>A0A0A9CDT6_ARUDO</name>
<protein>
    <submittedName>
        <fullName evidence="1">Uncharacterized protein</fullName>
    </submittedName>
</protein>
<evidence type="ECO:0000313" key="1">
    <source>
        <dbReference type="EMBL" id="JAD73746.1"/>
    </source>
</evidence>
<proteinExistence type="predicted"/>
<reference evidence="1" key="2">
    <citation type="journal article" date="2015" name="Data Brief">
        <title>Shoot transcriptome of the giant reed, Arundo donax.</title>
        <authorList>
            <person name="Barrero R.A."/>
            <person name="Guerrero F.D."/>
            <person name="Moolhuijzen P."/>
            <person name="Goolsby J.A."/>
            <person name="Tidwell J."/>
            <person name="Bellgard S.E."/>
            <person name="Bellgard M.I."/>
        </authorList>
    </citation>
    <scope>NUCLEOTIDE SEQUENCE</scope>
    <source>
        <tissue evidence="1">Shoot tissue taken approximately 20 cm above the soil surface</tissue>
    </source>
</reference>